<dbReference type="EMBL" id="LNRQ01000006">
    <property type="protein sequence ID" value="KZM92354.1"/>
    <property type="molecule type" value="Genomic_DNA"/>
</dbReference>
<evidence type="ECO:0000313" key="2">
    <source>
        <dbReference type="EMBL" id="KZM92354.1"/>
    </source>
</evidence>
<evidence type="ECO:0000313" key="4">
    <source>
        <dbReference type="Proteomes" id="UP000077755"/>
    </source>
</evidence>
<dbReference type="Proteomes" id="UP000077755">
    <property type="component" value="Chromosome 6"/>
</dbReference>
<dbReference type="GO" id="GO:0016757">
    <property type="term" value="F:glycosyltransferase activity"/>
    <property type="evidence" value="ECO:0007669"/>
    <property type="project" value="UniProtKB-KW"/>
</dbReference>
<dbReference type="AlphaFoldDB" id="A0A164WWB3"/>
<organism evidence="2">
    <name type="scientific">Daucus carota subsp. sativus</name>
    <name type="common">Carrot</name>
    <dbReference type="NCBI Taxonomy" id="79200"/>
    <lineage>
        <taxon>Eukaryota</taxon>
        <taxon>Viridiplantae</taxon>
        <taxon>Streptophyta</taxon>
        <taxon>Embryophyta</taxon>
        <taxon>Tracheophyta</taxon>
        <taxon>Spermatophyta</taxon>
        <taxon>Magnoliopsida</taxon>
        <taxon>eudicotyledons</taxon>
        <taxon>Gunneridae</taxon>
        <taxon>Pentapetalae</taxon>
        <taxon>asterids</taxon>
        <taxon>campanulids</taxon>
        <taxon>Apiales</taxon>
        <taxon>Apiaceae</taxon>
        <taxon>Apioideae</taxon>
        <taxon>Scandiceae</taxon>
        <taxon>Daucinae</taxon>
        <taxon>Daucus</taxon>
        <taxon>Daucus sect. Daucus</taxon>
    </lineage>
</organism>
<dbReference type="PANTHER" id="PTHR48046">
    <property type="entry name" value="UDP-GLYCOSYLTRANSFERASE 72E1"/>
    <property type="match status" value="1"/>
</dbReference>
<sequence>MDTAVQMAISVGIIINTFHNLEPIAITAISEGLCVPDAATPPIYCIGPLIDKQETNSEEHPCEIALGLETADGDIGGRNEGRAVARGVWWNKICEWRIEKRVKELMESENGNRIRHRVMELRDAAKAALSDENRSSRVELAKLIMKRKQ</sequence>
<dbReference type="SUPFAM" id="SSF53756">
    <property type="entry name" value="UDP-Glycosyltransferase/glycogen phosphorylase"/>
    <property type="match status" value="1"/>
</dbReference>
<gene>
    <name evidence="2" type="ORF">DCAR_020281</name>
    <name evidence="3" type="ORF">DCAR_0626150</name>
</gene>
<dbReference type="Gene3D" id="3.40.50.2000">
    <property type="entry name" value="Glycogen Phosphorylase B"/>
    <property type="match status" value="1"/>
</dbReference>
<evidence type="ECO:0000256" key="1">
    <source>
        <dbReference type="ARBA" id="ARBA00022676"/>
    </source>
</evidence>
<evidence type="ECO:0000313" key="3">
    <source>
        <dbReference type="EMBL" id="WOH06722.1"/>
    </source>
</evidence>
<keyword evidence="1" id="KW-0328">Glycosyltransferase</keyword>
<dbReference type="STRING" id="79200.A0A164WWB3"/>
<keyword evidence="1" id="KW-0808">Transferase</keyword>
<dbReference type="PANTHER" id="PTHR48046:SF1">
    <property type="entry name" value="GLYCOSYLTRANSFERASE-RELATED"/>
    <property type="match status" value="1"/>
</dbReference>
<name>A0A164WWB3_DAUCS</name>
<proteinExistence type="predicted"/>
<dbReference type="EMBL" id="CP093348">
    <property type="protein sequence ID" value="WOH06722.1"/>
    <property type="molecule type" value="Genomic_DNA"/>
</dbReference>
<accession>A0A164WWB3</accession>
<reference evidence="2" key="1">
    <citation type="journal article" date="2016" name="Nat. Genet.">
        <title>A high-quality carrot genome assembly provides new insights into carotenoid accumulation and asterid genome evolution.</title>
        <authorList>
            <person name="Iorizzo M."/>
            <person name="Ellison S."/>
            <person name="Senalik D."/>
            <person name="Zeng P."/>
            <person name="Satapoomin P."/>
            <person name="Huang J."/>
            <person name="Bowman M."/>
            <person name="Iovene M."/>
            <person name="Sanseverino W."/>
            <person name="Cavagnaro P."/>
            <person name="Yildiz M."/>
            <person name="Macko-Podgorni A."/>
            <person name="Moranska E."/>
            <person name="Grzebelus E."/>
            <person name="Grzebelus D."/>
            <person name="Ashrafi H."/>
            <person name="Zheng Z."/>
            <person name="Cheng S."/>
            <person name="Spooner D."/>
            <person name="Van Deynze A."/>
            <person name="Simon P."/>
        </authorList>
    </citation>
    <scope>NUCLEOTIDE SEQUENCE [LARGE SCALE GENOMIC DNA]</scope>
    <source>
        <tissue evidence="2">Leaf</tissue>
    </source>
</reference>
<reference evidence="3" key="2">
    <citation type="submission" date="2022-03" db="EMBL/GenBank/DDBJ databases">
        <title>Draft title - Genomic analysis of global carrot germplasm unveils the trajectory of domestication and the origin of high carotenoid orange carrot.</title>
        <authorList>
            <person name="Iorizzo M."/>
            <person name="Ellison S."/>
            <person name="Senalik D."/>
            <person name="Macko-Podgorni A."/>
            <person name="Grzebelus D."/>
            <person name="Bostan H."/>
            <person name="Rolling W."/>
            <person name="Curaba J."/>
            <person name="Simon P."/>
        </authorList>
    </citation>
    <scope>NUCLEOTIDE SEQUENCE</scope>
    <source>
        <tissue evidence="3">Leaf</tissue>
    </source>
</reference>
<protein>
    <submittedName>
        <fullName evidence="2">Uncharacterized protein</fullName>
    </submittedName>
</protein>
<keyword evidence="4" id="KW-1185">Reference proteome</keyword>
<dbReference type="Gramene" id="KZM92354">
    <property type="protein sequence ID" value="KZM92354"/>
    <property type="gene ID" value="DCAR_020281"/>
</dbReference>